<dbReference type="NCBIfam" id="NF008752">
    <property type="entry name" value="PRK11784.1-4"/>
    <property type="match status" value="1"/>
</dbReference>
<dbReference type="InterPro" id="IPR017582">
    <property type="entry name" value="SelU"/>
</dbReference>
<evidence type="ECO:0000313" key="3">
    <source>
        <dbReference type="EMBL" id="MBE9039552.1"/>
    </source>
</evidence>
<dbReference type="InterPro" id="IPR001763">
    <property type="entry name" value="Rhodanese-like_dom"/>
</dbReference>
<dbReference type="PANTHER" id="PTHR30401">
    <property type="entry name" value="TRNA 2-SELENOURIDINE SYNTHASE"/>
    <property type="match status" value="1"/>
</dbReference>
<organism evidence="3 4">
    <name type="scientific">Zarconia navalis LEGE 11467</name>
    <dbReference type="NCBI Taxonomy" id="1828826"/>
    <lineage>
        <taxon>Bacteria</taxon>
        <taxon>Bacillati</taxon>
        <taxon>Cyanobacteriota</taxon>
        <taxon>Cyanophyceae</taxon>
        <taxon>Oscillatoriophycideae</taxon>
        <taxon>Oscillatoriales</taxon>
        <taxon>Oscillatoriales incertae sedis</taxon>
        <taxon>Zarconia</taxon>
        <taxon>Zarconia navalis</taxon>
    </lineage>
</organism>
<dbReference type="PROSITE" id="PS50206">
    <property type="entry name" value="RHODANESE_3"/>
    <property type="match status" value="1"/>
</dbReference>
<dbReference type="InterPro" id="IPR036873">
    <property type="entry name" value="Rhodanese-like_dom_sf"/>
</dbReference>
<reference evidence="3" key="1">
    <citation type="submission" date="2020-10" db="EMBL/GenBank/DDBJ databases">
        <authorList>
            <person name="Castelo-Branco R."/>
            <person name="Eusebio N."/>
            <person name="Adriana R."/>
            <person name="Vieira A."/>
            <person name="Brugerolle De Fraissinette N."/>
            <person name="Rezende De Castro R."/>
            <person name="Schneider M.P."/>
            <person name="Vasconcelos V."/>
            <person name="Leao P.N."/>
        </authorList>
    </citation>
    <scope>NUCLEOTIDE SEQUENCE</scope>
    <source>
        <strain evidence="3">LEGE 11467</strain>
    </source>
</reference>
<dbReference type="GO" id="GO:0002098">
    <property type="term" value="P:tRNA wobble uridine modification"/>
    <property type="evidence" value="ECO:0007669"/>
    <property type="project" value="InterPro"/>
</dbReference>
<dbReference type="RefSeq" id="WP_264319814.1">
    <property type="nucleotide sequence ID" value="NZ_JADEXN010000016.1"/>
</dbReference>
<evidence type="ECO:0000313" key="4">
    <source>
        <dbReference type="Proteomes" id="UP000621799"/>
    </source>
</evidence>
<dbReference type="Proteomes" id="UP000621799">
    <property type="component" value="Unassembled WGS sequence"/>
</dbReference>
<dbReference type="Pfam" id="PF26341">
    <property type="entry name" value="AAA_SelU"/>
    <property type="match status" value="1"/>
</dbReference>
<dbReference type="NCBIfam" id="NF008750">
    <property type="entry name" value="PRK11784.1-2"/>
    <property type="match status" value="1"/>
</dbReference>
<feature type="domain" description="Rhodanese" evidence="2">
    <location>
        <begin position="19"/>
        <end position="135"/>
    </location>
</feature>
<protein>
    <submittedName>
        <fullName evidence="3">tRNA 2-selenouridine(34) synthase MnmH</fullName>
    </submittedName>
</protein>
<dbReference type="EMBL" id="JADEXN010000016">
    <property type="protein sequence ID" value="MBE9039552.1"/>
    <property type="molecule type" value="Genomic_DNA"/>
</dbReference>
<name>A0A928VSN9_9CYAN</name>
<comment type="caution">
    <text evidence="3">The sequence shown here is derived from an EMBL/GenBank/DDBJ whole genome shotgun (WGS) entry which is preliminary data.</text>
</comment>
<dbReference type="InterPro" id="IPR058840">
    <property type="entry name" value="AAA_SelU"/>
</dbReference>
<dbReference type="GO" id="GO:0043828">
    <property type="term" value="F:tRNA 2-selenouridine synthase activity"/>
    <property type="evidence" value="ECO:0007669"/>
    <property type="project" value="InterPro"/>
</dbReference>
<dbReference type="SMART" id="SM00450">
    <property type="entry name" value="RHOD"/>
    <property type="match status" value="1"/>
</dbReference>
<proteinExistence type="predicted"/>
<sequence>MVLSPKLTQQPWNETYSEIIDVRSPSEFEIDRMPEAINLPVLSDEERVKVGTIYKQVNPFEARKIGAALTAQNIARHLELHFAAKPRDYAPLVYCWRGGQRSQSLAGVLAAIGWSATVVDGGYKTYRAYVRSQLERVPDRFTYRILAGATGSGKTHILQRLAQLGAQVLDLEALANHRGSLLGEVWDENPTPQPSQKAFESRLLRRLQHFDPSVPVWVESESNKIGQVYLPPALWNQMKQASGVEIELAIEHRVNWLLQEYDRLGRHGEFLATKLEGLTSRHGRKKVDQWYDLIRQRDGKTLVADLLASHYDPSYRRSLGQCYPHLQHGILLPDLSPASVDALCDRLLGDAIEPSNSSQAIE</sequence>
<keyword evidence="4" id="KW-1185">Reference proteome</keyword>
<dbReference type="SUPFAM" id="SSF52821">
    <property type="entry name" value="Rhodanese/Cell cycle control phosphatase"/>
    <property type="match status" value="1"/>
</dbReference>
<dbReference type="NCBIfam" id="TIGR03167">
    <property type="entry name" value="tRNA_sel_U_synt"/>
    <property type="match status" value="1"/>
</dbReference>
<dbReference type="Pfam" id="PF00581">
    <property type="entry name" value="Rhodanese"/>
    <property type="match status" value="1"/>
</dbReference>
<accession>A0A928VSN9</accession>
<dbReference type="AlphaFoldDB" id="A0A928VSN9"/>
<evidence type="ECO:0000256" key="1">
    <source>
        <dbReference type="ARBA" id="ARBA00023266"/>
    </source>
</evidence>
<dbReference type="PANTHER" id="PTHR30401:SF0">
    <property type="entry name" value="TRNA 2-SELENOURIDINE SYNTHASE"/>
    <property type="match status" value="1"/>
</dbReference>
<keyword evidence="1" id="KW-0711">Selenium</keyword>
<dbReference type="Gene3D" id="3.40.250.10">
    <property type="entry name" value="Rhodanese-like domain"/>
    <property type="match status" value="1"/>
</dbReference>
<gene>
    <name evidence="3" type="primary">mnmH</name>
    <name evidence="3" type="ORF">IQ235_01915</name>
</gene>
<evidence type="ECO:0000259" key="2">
    <source>
        <dbReference type="PROSITE" id="PS50206"/>
    </source>
</evidence>